<feature type="binding site" evidence="6">
    <location>
        <position position="90"/>
    </location>
    <ligand>
        <name>NAD(+)</name>
        <dbReference type="ChEBI" id="CHEBI:57540"/>
    </ligand>
</feature>
<comment type="function">
    <text evidence="6">Involved in the regulation of the intracellular balance of NAD and NADP, and is a key enzyme in the biosynthesis of NADP. Catalyzes specifically the phosphorylation on 2'-hydroxyl of the adenosine moiety of NAD to yield NADP.</text>
</comment>
<feature type="binding site" evidence="6">
    <location>
        <position position="224"/>
    </location>
    <ligand>
        <name>NAD(+)</name>
        <dbReference type="ChEBI" id="CHEBI:57540"/>
    </ligand>
</feature>
<dbReference type="EC" id="2.7.1.23" evidence="6"/>
<dbReference type="GO" id="GO:0046872">
    <property type="term" value="F:metal ion binding"/>
    <property type="evidence" value="ECO:0007669"/>
    <property type="project" value="UniProtKB-UniRule"/>
</dbReference>
<comment type="subcellular location">
    <subcellularLocation>
        <location evidence="6">Cytoplasm</location>
    </subcellularLocation>
</comment>
<dbReference type="Proteomes" id="UP000197003">
    <property type="component" value="Chromosome"/>
</dbReference>
<dbReference type="RefSeq" id="WP_088564320.1">
    <property type="nucleotide sequence ID" value="NZ_CP020946.1"/>
</dbReference>
<dbReference type="EMBL" id="CP020946">
    <property type="protein sequence ID" value="ASD62699.1"/>
    <property type="molecule type" value="Genomic_DNA"/>
</dbReference>
<keyword evidence="1 6" id="KW-0808">Transferase</keyword>
<comment type="similarity">
    <text evidence="6">Belongs to the NAD kinase family.</text>
</comment>
<evidence type="ECO:0000256" key="1">
    <source>
        <dbReference type="ARBA" id="ARBA00022679"/>
    </source>
</evidence>
<feature type="binding site" evidence="6">
    <location>
        <position position="187"/>
    </location>
    <ligand>
        <name>NAD(+)</name>
        <dbReference type="ChEBI" id="CHEBI:57540"/>
    </ligand>
</feature>
<organism evidence="7 8">
    <name type="scientific">Bdellovibrio bacteriovorus</name>
    <dbReference type="NCBI Taxonomy" id="959"/>
    <lineage>
        <taxon>Bacteria</taxon>
        <taxon>Pseudomonadati</taxon>
        <taxon>Bdellovibrionota</taxon>
        <taxon>Bdellovibrionia</taxon>
        <taxon>Bdellovibrionales</taxon>
        <taxon>Pseudobdellovibrionaceae</taxon>
        <taxon>Bdellovibrio</taxon>
    </lineage>
</organism>
<dbReference type="InterPro" id="IPR002504">
    <property type="entry name" value="NADK"/>
</dbReference>
<evidence type="ECO:0000256" key="6">
    <source>
        <dbReference type="HAMAP-Rule" id="MF_00361"/>
    </source>
</evidence>
<name>A0A1Z3N5E2_BDEBC</name>
<dbReference type="GO" id="GO:0051287">
    <property type="term" value="F:NAD binding"/>
    <property type="evidence" value="ECO:0007669"/>
    <property type="project" value="UniProtKB-ARBA"/>
</dbReference>
<protein>
    <recommendedName>
        <fullName evidence="6">NAD kinase</fullName>
        <ecNumber evidence="6">2.7.1.23</ecNumber>
    </recommendedName>
    <alternativeName>
        <fullName evidence="6">ATP-dependent NAD kinase</fullName>
    </alternativeName>
</protein>
<keyword evidence="4 6" id="KW-0520">NAD</keyword>
<evidence type="ECO:0000256" key="4">
    <source>
        <dbReference type="ARBA" id="ARBA00023027"/>
    </source>
</evidence>
<dbReference type="Gene3D" id="3.40.50.10330">
    <property type="entry name" value="Probable inorganic polyphosphate/atp-NAD kinase, domain 1"/>
    <property type="match status" value="1"/>
</dbReference>
<keyword evidence="6" id="KW-0963">Cytoplasm</keyword>
<feature type="binding site" evidence="6">
    <location>
        <position position="189"/>
    </location>
    <ligand>
        <name>NAD(+)</name>
        <dbReference type="ChEBI" id="CHEBI:57540"/>
    </ligand>
</feature>
<gene>
    <name evidence="6" type="primary">nadK</name>
    <name evidence="7" type="ORF">B9G79_03505</name>
</gene>
<dbReference type="GO" id="GO:0005737">
    <property type="term" value="C:cytoplasm"/>
    <property type="evidence" value="ECO:0007669"/>
    <property type="project" value="UniProtKB-SubCell"/>
</dbReference>
<dbReference type="InterPro" id="IPR017437">
    <property type="entry name" value="ATP-NAD_kinase_PpnK-typ_C"/>
</dbReference>
<dbReference type="HAMAP" id="MF_00361">
    <property type="entry name" value="NAD_kinase"/>
    <property type="match status" value="1"/>
</dbReference>
<dbReference type="GO" id="GO:0003951">
    <property type="term" value="F:NAD+ kinase activity"/>
    <property type="evidence" value="ECO:0007669"/>
    <property type="project" value="UniProtKB-UniRule"/>
</dbReference>
<dbReference type="InterPro" id="IPR016064">
    <property type="entry name" value="NAD/diacylglycerol_kinase_sf"/>
</dbReference>
<keyword evidence="6" id="KW-0547">Nucleotide-binding</keyword>
<dbReference type="SUPFAM" id="SSF111331">
    <property type="entry name" value="NAD kinase/diacylglycerol kinase-like"/>
    <property type="match status" value="1"/>
</dbReference>
<feature type="binding site" evidence="6">
    <location>
        <begin position="85"/>
        <end position="86"/>
    </location>
    <ligand>
        <name>NAD(+)</name>
        <dbReference type="ChEBI" id="CHEBI:57540"/>
    </ligand>
</feature>
<dbReference type="GO" id="GO:0005524">
    <property type="term" value="F:ATP binding"/>
    <property type="evidence" value="ECO:0007669"/>
    <property type="project" value="UniProtKB-KW"/>
</dbReference>
<keyword evidence="2 6" id="KW-0418">Kinase</keyword>
<feature type="active site" description="Proton acceptor" evidence="6">
    <location>
        <position position="85"/>
    </location>
</feature>
<dbReference type="Pfam" id="PF01513">
    <property type="entry name" value="NAD_kinase"/>
    <property type="match status" value="1"/>
</dbReference>
<comment type="cofactor">
    <cofactor evidence="6">
        <name>a divalent metal cation</name>
        <dbReference type="ChEBI" id="CHEBI:60240"/>
    </cofactor>
</comment>
<sequence length="303" mass="33807">MKKSSMDKEHKQSKLVLKENGSIGLVYRLETAQAVSLAKKVAEFLKERGFDVFTCPDQKVVAGTKAAKTKKHMDDLKLVIVLGGDGTYLRAVRLLEGRSVPILGFNMGSLGFLTAHSADSCFDIIEKTLEGKMVQRPRSMIYSKILRKGKVRAEYHALNDMVIERGSMSQLINTAIYSEKFLVSQVKADGFIVASPSGSTAYNLAAGGPICHPESPVFVVTPVAPHSLTSRPLLFPDDRELSFRLEGKTQKAHFIVDGQKMTELTADDEVIISRSCYDHWMVREANHNYFHLLREKLKFGDRN</sequence>
<proteinExistence type="inferred from homology"/>
<dbReference type="AlphaFoldDB" id="A0A1Z3N5E2"/>
<evidence type="ECO:0000256" key="2">
    <source>
        <dbReference type="ARBA" id="ARBA00022777"/>
    </source>
</evidence>
<dbReference type="InterPro" id="IPR017438">
    <property type="entry name" value="ATP-NAD_kinase_N"/>
</dbReference>
<keyword evidence="6" id="KW-0067">ATP-binding</keyword>
<comment type="catalytic activity">
    <reaction evidence="5 6">
        <text>NAD(+) + ATP = ADP + NADP(+) + H(+)</text>
        <dbReference type="Rhea" id="RHEA:18629"/>
        <dbReference type="ChEBI" id="CHEBI:15378"/>
        <dbReference type="ChEBI" id="CHEBI:30616"/>
        <dbReference type="ChEBI" id="CHEBI:57540"/>
        <dbReference type="ChEBI" id="CHEBI:58349"/>
        <dbReference type="ChEBI" id="CHEBI:456216"/>
        <dbReference type="EC" id="2.7.1.23"/>
    </reaction>
</comment>
<accession>A0A1Z3N5E2</accession>
<evidence type="ECO:0000256" key="3">
    <source>
        <dbReference type="ARBA" id="ARBA00022857"/>
    </source>
</evidence>
<evidence type="ECO:0000313" key="7">
    <source>
        <dbReference type="EMBL" id="ASD62699.1"/>
    </source>
</evidence>
<feature type="binding site" evidence="6">
    <location>
        <position position="259"/>
    </location>
    <ligand>
        <name>NAD(+)</name>
        <dbReference type="ChEBI" id="CHEBI:57540"/>
    </ligand>
</feature>
<dbReference type="GO" id="GO:0006741">
    <property type="term" value="P:NADP+ biosynthetic process"/>
    <property type="evidence" value="ECO:0007669"/>
    <property type="project" value="UniProtKB-UniRule"/>
</dbReference>
<keyword evidence="3 6" id="KW-0521">NADP</keyword>
<reference evidence="7 8" key="1">
    <citation type="submission" date="2017-04" db="EMBL/GenBank/DDBJ databases">
        <title>Whole genome sequence of Bdellovibrio bacteriovorus strain SSB218315.</title>
        <authorList>
            <person name="Oyedara O."/>
            <person name="Rodriguez-Perez M.A."/>
        </authorList>
    </citation>
    <scope>NUCLEOTIDE SEQUENCE [LARGE SCALE GENOMIC DNA]</scope>
    <source>
        <strain evidence="7 8">SSB218315</strain>
    </source>
</reference>
<dbReference type="OrthoDB" id="5289685at2"/>
<dbReference type="GO" id="GO:0019674">
    <property type="term" value="P:NAD+ metabolic process"/>
    <property type="evidence" value="ECO:0007669"/>
    <property type="project" value="InterPro"/>
</dbReference>
<dbReference type="Gene3D" id="2.60.200.30">
    <property type="entry name" value="Probable inorganic polyphosphate/atp-NAD kinase, domain 2"/>
    <property type="match status" value="1"/>
</dbReference>
<dbReference type="Pfam" id="PF20143">
    <property type="entry name" value="NAD_kinase_C"/>
    <property type="match status" value="1"/>
</dbReference>
<feature type="binding site" evidence="6">
    <location>
        <begin position="159"/>
        <end position="160"/>
    </location>
    <ligand>
        <name>NAD(+)</name>
        <dbReference type="ChEBI" id="CHEBI:57540"/>
    </ligand>
</feature>
<dbReference type="PANTHER" id="PTHR20275:SF0">
    <property type="entry name" value="NAD KINASE"/>
    <property type="match status" value="1"/>
</dbReference>
<evidence type="ECO:0000256" key="5">
    <source>
        <dbReference type="ARBA" id="ARBA00047925"/>
    </source>
</evidence>
<dbReference type="PANTHER" id="PTHR20275">
    <property type="entry name" value="NAD KINASE"/>
    <property type="match status" value="1"/>
</dbReference>
<evidence type="ECO:0000313" key="8">
    <source>
        <dbReference type="Proteomes" id="UP000197003"/>
    </source>
</evidence>
<comment type="caution">
    <text evidence="6">Lacks conserved residue(s) required for the propagation of feature annotation.</text>
</comment>